<dbReference type="InterPro" id="IPR023122">
    <property type="entry name" value="NE1680-like_sf"/>
</dbReference>
<organism evidence="1 2">
    <name type="scientific">Methylomonas lenta</name>
    <dbReference type="NCBI Taxonomy" id="980561"/>
    <lineage>
        <taxon>Bacteria</taxon>
        <taxon>Pseudomonadati</taxon>
        <taxon>Pseudomonadota</taxon>
        <taxon>Gammaproteobacteria</taxon>
        <taxon>Methylococcales</taxon>
        <taxon>Methylococcaceae</taxon>
        <taxon>Methylomonas</taxon>
    </lineage>
</organism>
<comment type="caution">
    <text evidence="1">The sequence shown here is derived from an EMBL/GenBank/DDBJ whole genome shotgun (WGS) entry which is preliminary data.</text>
</comment>
<dbReference type="OrthoDB" id="9795699at2"/>
<protein>
    <recommendedName>
        <fullName evidence="3">DUF2024 domain-containing protein</fullName>
    </recommendedName>
</protein>
<accession>A0A177N855</accession>
<dbReference type="EMBL" id="LUUI01000114">
    <property type="protein sequence ID" value="OAI14065.1"/>
    <property type="molecule type" value="Genomic_DNA"/>
</dbReference>
<dbReference type="Proteomes" id="UP000078476">
    <property type="component" value="Unassembled WGS sequence"/>
</dbReference>
<name>A0A177N855_9GAMM</name>
<proteinExistence type="predicted"/>
<dbReference type="RefSeq" id="WP_066983847.1">
    <property type="nucleotide sequence ID" value="NZ_LUUI01000114.1"/>
</dbReference>
<sequence length="87" mass="9964">MEIHVFDTYVTASDGHTMHFDVFTSENDLKKAIGYAKKWLDSINETDAQVSSNECRFCHSQNAPTNVIDDIRQHGFYIYKMEGCPEA</sequence>
<dbReference type="AlphaFoldDB" id="A0A177N855"/>
<evidence type="ECO:0000313" key="2">
    <source>
        <dbReference type="Proteomes" id="UP000078476"/>
    </source>
</evidence>
<dbReference type="Gene3D" id="3.10.510.10">
    <property type="entry name" value="NE1680-like"/>
    <property type="match status" value="1"/>
</dbReference>
<dbReference type="Pfam" id="PF09630">
    <property type="entry name" value="DUF2024"/>
    <property type="match status" value="1"/>
</dbReference>
<evidence type="ECO:0008006" key="3">
    <source>
        <dbReference type="Google" id="ProtNLM"/>
    </source>
</evidence>
<evidence type="ECO:0000313" key="1">
    <source>
        <dbReference type="EMBL" id="OAI14065.1"/>
    </source>
</evidence>
<gene>
    <name evidence="1" type="ORF">A1359_01275</name>
</gene>
<reference evidence="1 2" key="1">
    <citation type="submission" date="2016-03" db="EMBL/GenBank/DDBJ databases">
        <authorList>
            <person name="Ploux O."/>
        </authorList>
    </citation>
    <scope>NUCLEOTIDE SEQUENCE [LARGE SCALE GENOMIC DNA]</scope>
    <source>
        <strain evidence="1 2">R-45370</strain>
    </source>
</reference>
<dbReference type="SUPFAM" id="SSF160766">
    <property type="entry name" value="NE1680-like"/>
    <property type="match status" value="1"/>
</dbReference>
<dbReference type="STRING" id="980561.A1359_01275"/>
<dbReference type="InterPro" id="IPR018592">
    <property type="entry name" value="DUF2024"/>
</dbReference>
<keyword evidence="2" id="KW-1185">Reference proteome</keyword>